<dbReference type="Proteomes" id="UP000265520">
    <property type="component" value="Unassembled WGS sequence"/>
</dbReference>
<reference evidence="1 2" key="1">
    <citation type="journal article" date="2018" name="Front. Plant Sci.">
        <title>Red Clover (Trifolium pratense) and Zigzag Clover (T. medium) - A Picture of Genomic Similarities and Differences.</title>
        <authorList>
            <person name="Dluhosova J."/>
            <person name="Istvanek J."/>
            <person name="Nedelnik J."/>
            <person name="Repkova J."/>
        </authorList>
    </citation>
    <scope>NUCLEOTIDE SEQUENCE [LARGE SCALE GENOMIC DNA]</scope>
    <source>
        <strain evidence="2">cv. 10/8</strain>
        <tissue evidence="1">Leaf</tissue>
    </source>
</reference>
<feature type="non-terminal residue" evidence="1">
    <location>
        <position position="38"/>
    </location>
</feature>
<evidence type="ECO:0000313" key="2">
    <source>
        <dbReference type="Proteomes" id="UP000265520"/>
    </source>
</evidence>
<keyword evidence="2" id="KW-1185">Reference proteome</keyword>
<dbReference type="AlphaFoldDB" id="A0A392TZS0"/>
<organism evidence="1 2">
    <name type="scientific">Trifolium medium</name>
    <dbReference type="NCBI Taxonomy" id="97028"/>
    <lineage>
        <taxon>Eukaryota</taxon>
        <taxon>Viridiplantae</taxon>
        <taxon>Streptophyta</taxon>
        <taxon>Embryophyta</taxon>
        <taxon>Tracheophyta</taxon>
        <taxon>Spermatophyta</taxon>
        <taxon>Magnoliopsida</taxon>
        <taxon>eudicotyledons</taxon>
        <taxon>Gunneridae</taxon>
        <taxon>Pentapetalae</taxon>
        <taxon>rosids</taxon>
        <taxon>fabids</taxon>
        <taxon>Fabales</taxon>
        <taxon>Fabaceae</taxon>
        <taxon>Papilionoideae</taxon>
        <taxon>50 kb inversion clade</taxon>
        <taxon>NPAAA clade</taxon>
        <taxon>Hologalegina</taxon>
        <taxon>IRL clade</taxon>
        <taxon>Trifolieae</taxon>
        <taxon>Trifolium</taxon>
    </lineage>
</organism>
<comment type="caution">
    <text evidence="1">The sequence shown here is derived from an EMBL/GenBank/DDBJ whole genome shotgun (WGS) entry which is preliminary data.</text>
</comment>
<evidence type="ECO:0000313" key="1">
    <source>
        <dbReference type="EMBL" id="MCI66047.1"/>
    </source>
</evidence>
<dbReference type="EMBL" id="LXQA010687522">
    <property type="protein sequence ID" value="MCI66047.1"/>
    <property type="molecule type" value="Genomic_DNA"/>
</dbReference>
<sequence length="38" mass="4266">METAINIGSVNHKSSNLVYYFIYAIFLQFASTGHEADL</sequence>
<accession>A0A392TZS0</accession>
<protein>
    <submittedName>
        <fullName evidence="1">Uncharacterized protein</fullName>
    </submittedName>
</protein>
<name>A0A392TZS0_9FABA</name>
<proteinExistence type="predicted"/>